<reference evidence="9" key="1">
    <citation type="submission" date="2021-01" db="EMBL/GenBank/DDBJ databases">
        <authorList>
            <person name="Corre E."/>
            <person name="Pelletier E."/>
            <person name="Niang G."/>
            <person name="Scheremetjew M."/>
            <person name="Finn R."/>
            <person name="Kale V."/>
            <person name="Holt S."/>
            <person name="Cochrane G."/>
            <person name="Meng A."/>
            <person name="Brown T."/>
            <person name="Cohen L."/>
        </authorList>
    </citation>
    <scope>NUCLEOTIDE SEQUENCE</scope>
    <source>
        <strain evidence="9">CCMP 769</strain>
    </source>
</reference>
<dbReference type="PRINTS" id="PR00984">
    <property type="entry name" value="TRNASYNTHILE"/>
</dbReference>
<proteinExistence type="predicted"/>
<dbReference type="SUPFAM" id="SSF50677">
    <property type="entry name" value="ValRS/IleRS/LeuRS editing domain"/>
    <property type="match status" value="1"/>
</dbReference>
<dbReference type="Gene3D" id="3.40.50.620">
    <property type="entry name" value="HUPs"/>
    <property type="match status" value="2"/>
</dbReference>
<accession>A0A7S3EEP6</accession>
<protein>
    <recommendedName>
        <fullName evidence="1">isoleucine--tRNA ligase</fullName>
        <ecNumber evidence="1">6.1.1.5</ecNumber>
    </recommendedName>
    <alternativeName>
        <fullName evidence="7">Isoleucyl-tRNA synthetase</fullName>
    </alternativeName>
</protein>
<organism evidence="9">
    <name type="scientific">Rhodosorus marinus</name>
    <dbReference type="NCBI Taxonomy" id="101924"/>
    <lineage>
        <taxon>Eukaryota</taxon>
        <taxon>Rhodophyta</taxon>
        <taxon>Stylonematophyceae</taxon>
        <taxon>Stylonematales</taxon>
        <taxon>Stylonemataceae</taxon>
        <taxon>Rhodosorus</taxon>
    </lineage>
</organism>
<dbReference type="PANTHER" id="PTHR42765">
    <property type="entry name" value="SOLEUCYL-TRNA SYNTHETASE"/>
    <property type="match status" value="1"/>
</dbReference>
<evidence type="ECO:0000313" key="10">
    <source>
        <dbReference type="EMBL" id="CAE0049516.1"/>
    </source>
</evidence>
<evidence type="ECO:0000256" key="3">
    <source>
        <dbReference type="ARBA" id="ARBA00022741"/>
    </source>
</evidence>
<feature type="domain" description="Aminoacyl-tRNA synthetase class Ia" evidence="8">
    <location>
        <begin position="1"/>
        <end position="430"/>
    </location>
</feature>
<dbReference type="GO" id="GO:0005524">
    <property type="term" value="F:ATP binding"/>
    <property type="evidence" value="ECO:0007669"/>
    <property type="project" value="UniProtKB-KW"/>
</dbReference>
<dbReference type="GO" id="GO:0004822">
    <property type="term" value="F:isoleucine-tRNA ligase activity"/>
    <property type="evidence" value="ECO:0007669"/>
    <property type="project" value="UniProtKB-EC"/>
</dbReference>
<dbReference type="EMBL" id="HBHW01022862">
    <property type="protein sequence ID" value="CAE0049516.1"/>
    <property type="molecule type" value="Transcribed_RNA"/>
</dbReference>
<evidence type="ECO:0000259" key="8">
    <source>
        <dbReference type="Pfam" id="PF00133"/>
    </source>
</evidence>
<name>A0A7S3EEP6_9RHOD</name>
<dbReference type="InterPro" id="IPR009008">
    <property type="entry name" value="Val/Leu/Ile-tRNA-synth_edit"/>
</dbReference>
<evidence type="ECO:0000313" key="9">
    <source>
        <dbReference type="EMBL" id="CAE0049504.1"/>
    </source>
</evidence>
<dbReference type="GO" id="GO:0005739">
    <property type="term" value="C:mitochondrion"/>
    <property type="evidence" value="ECO:0007669"/>
    <property type="project" value="TreeGrafter"/>
</dbReference>
<dbReference type="SUPFAM" id="SSF52374">
    <property type="entry name" value="Nucleotidylyl transferase"/>
    <property type="match status" value="1"/>
</dbReference>
<sequence>MGHALNKVLKDFINRYQLLQGKKATLIPGWDCHGLPIELKVLQSLKSKERKDLTPSALRKKAKEFALKTIESQKASFQRLGVWASWDTPYLTLNPEYEAAQIEVFGKMFLEGYIYRGKKPVHWSPSSRTALAEAELEYPDEHISRSIYAAFSIVDADKSKNELVKKHSDALSVAVWTTTPWTLPANRAVAVNPAIVYALVELEGRVLIVAKDLVEAVGHKLEKDLVVIGEVTGNDLAGLHYEHPIQDGLKCKILIGGDYITTESGTGLVHTAPGHGQEDYIVGMREGLEIFSPVDNAGRFTDEFCEGSFAGLSVLDEGNQAIIDHVSKRDVLLLEEKYNHKYPYDWRTKKPTIFRATEQWFASVEGFRDQALEAVRGVQWTPEAGEKRIFNMIEGRNDWCISRQRTWGVPIPVFYDGDGEPVLNQQIISRVAEVVSE</sequence>
<dbReference type="GO" id="GO:0032543">
    <property type="term" value="P:mitochondrial translation"/>
    <property type="evidence" value="ECO:0007669"/>
    <property type="project" value="TreeGrafter"/>
</dbReference>
<dbReference type="GO" id="GO:0006428">
    <property type="term" value="P:isoleucyl-tRNA aminoacylation"/>
    <property type="evidence" value="ECO:0007669"/>
    <property type="project" value="InterPro"/>
</dbReference>
<dbReference type="InterPro" id="IPR014729">
    <property type="entry name" value="Rossmann-like_a/b/a_fold"/>
</dbReference>
<evidence type="ECO:0000256" key="1">
    <source>
        <dbReference type="ARBA" id="ARBA00013165"/>
    </source>
</evidence>
<dbReference type="GO" id="GO:0002161">
    <property type="term" value="F:aminoacyl-tRNA deacylase activity"/>
    <property type="evidence" value="ECO:0007669"/>
    <property type="project" value="InterPro"/>
</dbReference>
<dbReference type="InterPro" id="IPR002300">
    <property type="entry name" value="aa-tRNA-synth_Ia"/>
</dbReference>
<dbReference type="Pfam" id="PF00133">
    <property type="entry name" value="tRNA-synt_1"/>
    <property type="match status" value="1"/>
</dbReference>
<evidence type="ECO:0000256" key="4">
    <source>
        <dbReference type="ARBA" id="ARBA00022840"/>
    </source>
</evidence>
<evidence type="ECO:0000256" key="2">
    <source>
        <dbReference type="ARBA" id="ARBA00022598"/>
    </source>
</evidence>
<dbReference type="EMBL" id="HBHW01022849">
    <property type="protein sequence ID" value="CAE0049504.1"/>
    <property type="molecule type" value="Transcribed_RNA"/>
</dbReference>
<keyword evidence="2" id="KW-0436">Ligase</keyword>
<dbReference type="EC" id="6.1.1.5" evidence="1"/>
<dbReference type="PANTHER" id="PTHR42765:SF1">
    <property type="entry name" value="ISOLEUCINE--TRNA LIGASE, MITOCHONDRIAL"/>
    <property type="match status" value="1"/>
</dbReference>
<evidence type="ECO:0000256" key="5">
    <source>
        <dbReference type="ARBA" id="ARBA00022917"/>
    </source>
</evidence>
<keyword evidence="6" id="KW-0030">Aminoacyl-tRNA synthetase</keyword>
<dbReference type="Gene3D" id="3.90.740.10">
    <property type="entry name" value="Valyl/Leucyl/Isoleucyl-tRNA synthetase, editing domain"/>
    <property type="match status" value="1"/>
</dbReference>
<keyword evidence="4" id="KW-0067">ATP-binding</keyword>
<evidence type="ECO:0000256" key="6">
    <source>
        <dbReference type="ARBA" id="ARBA00023146"/>
    </source>
</evidence>
<keyword evidence="5" id="KW-0648">Protein biosynthesis</keyword>
<gene>
    <name evidence="9" type="ORF">RMAR00112_LOCUS17503</name>
    <name evidence="10" type="ORF">RMAR00112_LOCUS17515</name>
</gene>
<dbReference type="InterPro" id="IPR050081">
    <property type="entry name" value="Ile-tRNA_ligase"/>
</dbReference>
<dbReference type="InterPro" id="IPR002301">
    <property type="entry name" value="Ile-tRNA-ligase"/>
</dbReference>
<evidence type="ECO:0000256" key="7">
    <source>
        <dbReference type="ARBA" id="ARBA00032665"/>
    </source>
</evidence>
<dbReference type="AlphaFoldDB" id="A0A7S3EEP6"/>
<keyword evidence="3" id="KW-0547">Nucleotide-binding</keyword>